<name>A0AA41NCK3_SCICA</name>
<dbReference type="PROSITE" id="PS00204">
    <property type="entry name" value="FERRITIN_2"/>
    <property type="match status" value="1"/>
</dbReference>
<dbReference type="GO" id="GO:0006826">
    <property type="term" value="P:iron ion transport"/>
    <property type="evidence" value="ECO:0007669"/>
    <property type="project" value="InterPro"/>
</dbReference>
<dbReference type="EMBL" id="JAATJV010419800">
    <property type="protein sequence ID" value="MBZ3887884.1"/>
    <property type="molecule type" value="Genomic_DNA"/>
</dbReference>
<evidence type="ECO:0000256" key="1">
    <source>
        <dbReference type="ARBA" id="ARBA00044942"/>
    </source>
</evidence>
<evidence type="ECO:0000313" key="6">
    <source>
        <dbReference type="Proteomes" id="UP001166674"/>
    </source>
</evidence>
<dbReference type="GO" id="GO:0008199">
    <property type="term" value="F:ferric iron binding"/>
    <property type="evidence" value="ECO:0007669"/>
    <property type="project" value="InterPro"/>
</dbReference>
<feature type="domain" description="Ferritin-like diiron" evidence="4">
    <location>
        <begin position="1"/>
        <end position="59"/>
    </location>
</feature>
<dbReference type="InterPro" id="IPR014034">
    <property type="entry name" value="Ferritin_CS"/>
</dbReference>
<evidence type="ECO:0000256" key="3">
    <source>
        <dbReference type="RuleBase" id="RU361145"/>
    </source>
</evidence>
<comment type="caution">
    <text evidence="5">The sequence shown here is derived from an EMBL/GenBank/DDBJ whole genome shotgun (WGS) entry which is preliminary data.</text>
</comment>
<evidence type="ECO:0000256" key="2">
    <source>
        <dbReference type="PIRSR" id="PIRSR601519-1"/>
    </source>
</evidence>
<keyword evidence="2 3" id="KW-0479">Metal-binding</keyword>
<dbReference type="GO" id="GO:0008198">
    <property type="term" value="F:ferrous iron binding"/>
    <property type="evidence" value="ECO:0007669"/>
    <property type="project" value="TreeGrafter"/>
</dbReference>
<keyword evidence="3" id="KW-0409">Iron storage</keyword>
<dbReference type="GO" id="GO:0044754">
    <property type="term" value="C:autolysosome"/>
    <property type="evidence" value="ECO:0007669"/>
    <property type="project" value="UniProtKB-SubCell"/>
</dbReference>
<proteinExistence type="inferred from homology"/>
<sequence length="78" mass="8832">MEAALAVENLNPAILYLHTLGSTSTDSHLCDFLENHFLNEEVNIIKKIGSHLTNLPHLVGPQLYLGKYFFEKLTLQHD</sequence>
<evidence type="ECO:0000313" key="5">
    <source>
        <dbReference type="EMBL" id="MBZ3887884.1"/>
    </source>
</evidence>
<keyword evidence="2 3" id="KW-0408">Iron</keyword>
<dbReference type="InterPro" id="IPR009040">
    <property type="entry name" value="Ferritin-like_diiron"/>
</dbReference>
<dbReference type="GO" id="GO:0006879">
    <property type="term" value="P:intracellular iron ion homeostasis"/>
    <property type="evidence" value="ECO:0007669"/>
    <property type="project" value="UniProtKB-KW"/>
</dbReference>
<dbReference type="SUPFAM" id="SSF47240">
    <property type="entry name" value="Ferritin-like"/>
    <property type="match status" value="1"/>
</dbReference>
<dbReference type="PROSITE" id="PS50905">
    <property type="entry name" value="FERRITIN_LIKE"/>
    <property type="match status" value="1"/>
</dbReference>
<feature type="binding site" evidence="2">
    <location>
        <position position="8"/>
    </location>
    <ligand>
        <name>Fe cation</name>
        <dbReference type="ChEBI" id="CHEBI:24875"/>
        <label>1</label>
    </ligand>
</feature>
<dbReference type="PANTHER" id="PTHR11431">
    <property type="entry name" value="FERRITIN"/>
    <property type="match status" value="1"/>
</dbReference>
<organism evidence="5 6">
    <name type="scientific">Sciurus carolinensis</name>
    <name type="common">Eastern gray squirrel</name>
    <dbReference type="NCBI Taxonomy" id="30640"/>
    <lineage>
        <taxon>Eukaryota</taxon>
        <taxon>Metazoa</taxon>
        <taxon>Chordata</taxon>
        <taxon>Craniata</taxon>
        <taxon>Vertebrata</taxon>
        <taxon>Euteleostomi</taxon>
        <taxon>Mammalia</taxon>
        <taxon>Eutheria</taxon>
        <taxon>Euarchontoglires</taxon>
        <taxon>Glires</taxon>
        <taxon>Rodentia</taxon>
        <taxon>Sciuromorpha</taxon>
        <taxon>Sciuridae</taxon>
        <taxon>Sciurinae</taxon>
        <taxon>Sciurini</taxon>
        <taxon>Sciurus</taxon>
    </lineage>
</organism>
<keyword evidence="6" id="KW-1185">Reference proteome</keyword>
<dbReference type="InterPro" id="IPR009078">
    <property type="entry name" value="Ferritin-like_SF"/>
</dbReference>
<dbReference type="PANTHER" id="PTHR11431:SF47">
    <property type="entry name" value="FERRITIN LIGHT CHAIN"/>
    <property type="match status" value="1"/>
</dbReference>
<comment type="subcellular location">
    <subcellularLocation>
        <location evidence="1">Autolysosome</location>
    </subcellularLocation>
</comment>
<evidence type="ECO:0000259" key="4">
    <source>
        <dbReference type="PROSITE" id="PS50905"/>
    </source>
</evidence>
<dbReference type="Gene3D" id="1.20.1260.10">
    <property type="match status" value="1"/>
</dbReference>
<dbReference type="AlphaFoldDB" id="A0AA41NCK3"/>
<dbReference type="InterPro" id="IPR012347">
    <property type="entry name" value="Ferritin-like"/>
</dbReference>
<accession>A0AA41NCK3</accession>
<dbReference type="Proteomes" id="UP001166674">
    <property type="component" value="Unassembled WGS sequence"/>
</dbReference>
<comment type="similarity">
    <text evidence="3">Belongs to the ferritin family.</text>
</comment>
<comment type="function">
    <text evidence="3">Stores iron in a soluble, non-toxic, readily available form. Important for iron homeostasis. Iron is taken up in the ferrous form and deposited as ferric hydroxides after oxidation.</text>
</comment>
<reference evidence="5" key="1">
    <citation type="submission" date="2020-03" db="EMBL/GenBank/DDBJ databases">
        <title>Studies in the Genomics of Life Span.</title>
        <authorList>
            <person name="Glass D."/>
        </authorList>
    </citation>
    <scope>NUCLEOTIDE SEQUENCE</scope>
    <source>
        <strain evidence="5">SUZIE</strain>
        <tissue evidence="5">Muscle</tissue>
    </source>
</reference>
<protein>
    <recommendedName>
        <fullName evidence="3">Ferritin</fullName>
    </recommendedName>
</protein>
<dbReference type="InterPro" id="IPR001519">
    <property type="entry name" value="Ferritin"/>
</dbReference>
<gene>
    <name evidence="5" type="ORF">SUZIE_195185</name>
</gene>